<gene>
    <name evidence="1 3" type="ORF">BDZ99DRAFT_443406</name>
</gene>
<dbReference type="AlphaFoldDB" id="A0A6A6YP64"/>
<reference evidence="3" key="2">
    <citation type="submission" date="2020-04" db="EMBL/GenBank/DDBJ databases">
        <authorList>
            <consortium name="NCBI Genome Project"/>
        </authorList>
    </citation>
    <scope>NUCLEOTIDE SEQUENCE</scope>
    <source>
        <strain evidence="3">CBS 304.34</strain>
    </source>
</reference>
<sequence length="102" mass="11392">QYLRTTPPPLHPLTDCFILLYFTLTSVFRIVPNFLAITPHCQRTCTLKSHLIGAAHAPRTTKTSIRAQLRTAAATLCWSDQPLLDASSQLTIRLTLSLCKDD</sequence>
<accession>A0A6A6YP64</accession>
<protein>
    <submittedName>
        <fullName evidence="1 3">Uncharacterized protein</fullName>
    </submittedName>
</protein>
<evidence type="ECO:0000313" key="3">
    <source>
        <dbReference type="RefSeq" id="XP_033577505.1"/>
    </source>
</evidence>
<reference evidence="1 3" key="1">
    <citation type="journal article" date="2020" name="Stud. Mycol.">
        <title>101 Dothideomycetes genomes: a test case for predicting lifestyles and emergence of pathogens.</title>
        <authorList>
            <person name="Haridas S."/>
            <person name="Albert R."/>
            <person name="Binder M."/>
            <person name="Bloem J."/>
            <person name="Labutti K."/>
            <person name="Salamov A."/>
            <person name="Andreopoulos B."/>
            <person name="Baker S."/>
            <person name="Barry K."/>
            <person name="Bills G."/>
            <person name="Bluhm B."/>
            <person name="Cannon C."/>
            <person name="Castanera R."/>
            <person name="Culley D."/>
            <person name="Daum C."/>
            <person name="Ezra D."/>
            <person name="Gonzalez J."/>
            <person name="Henrissat B."/>
            <person name="Kuo A."/>
            <person name="Liang C."/>
            <person name="Lipzen A."/>
            <person name="Lutzoni F."/>
            <person name="Magnuson J."/>
            <person name="Mondo S."/>
            <person name="Nolan M."/>
            <person name="Ohm R."/>
            <person name="Pangilinan J."/>
            <person name="Park H.-J."/>
            <person name="Ramirez L."/>
            <person name="Alfaro M."/>
            <person name="Sun H."/>
            <person name="Tritt A."/>
            <person name="Yoshinaga Y."/>
            <person name="Zwiers L.-H."/>
            <person name="Turgeon B."/>
            <person name="Goodwin S."/>
            <person name="Spatafora J."/>
            <person name="Crous P."/>
            <person name="Grigoriev I."/>
        </authorList>
    </citation>
    <scope>NUCLEOTIDE SEQUENCE</scope>
    <source>
        <strain evidence="1 3">CBS 304.34</strain>
    </source>
</reference>
<feature type="non-terminal residue" evidence="1">
    <location>
        <position position="1"/>
    </location>
</feature>
<reference evidence="3" key="3">
    <citation type="submission" date="2025-04" db="UniProtKB">
        <authorList>
            <consortium name="RefSeq"/>
        </authorList>
    </citation>
    <scope>IDENTIFICATION</scope>
    <source>
        <strain evidence="3">CBS 304.34</strain>
    </source>
</reference>
<evidence type="ECO:0000313" key="2">
    <source>
        <dbReference type="Proteomes" id="UP000504636"/>
    </source>
</evidence>
<dbReference type="EMBL" id="MU003700">
    <property type="protein sequence ID" value="KAF2810541.1"/>
    <property type="molecule type" value="Genomic_DNA"/>
</dbReference>
<keyword evidence="2" id="KW-1185">Reference proteome</keyword>
<dbReference type="RefSeq" id="XP_033577505.1">
    <property type="nucleotide sequence ID" value="XM_033717845.1"/>
</dbReference>
<dbReference type="Proteomes" id="UP000504636">
    <property type="component" value="Unplaced"/>
</dbReference>
<proteinExistence type="predicted"/>
<organism evidence="1">
    <name type="scientific">Mytilinidion resinicola</name>
    <dbReference type="NCBI Taxonomy" id="574789"/>
    <lineage>
        <taxon>Eukaryota</taxon>
        <taxon>Fungi</taxon>
        <taxon>Dikarya</taxon>
        <taxon>Ascomycota</taxon>
        <taxon>Pezizomycotina</taxon>
        <taxon>Dothideomycetes</taxon>
        <taxon>Pleosporomycetidae</taxon>
        <taxon>Mytilinidiales</taxon>
        <taxon>Mytilinidiaceae</taxon>
        <taxon>Mytilinidion</taxon>
    </lineage>
</organism>
<name>A0A6A6YP64_9PEZI</name>
<dbReference type="GeneID" id="54458738"/>
<evidence type="ECO:0000313" key="1">
    <source>
        <dbReference type="EMBL" id="KAF2810541.1"/>
    </source>
</evidence>